<dbReference type="InterPro" id="IPR013024">
    <property type="entry name" value="GGCT-like"/>
</dbReference>
<sequence length="863" mass="92263">MGPGAGGLRRRRRGLPRACAARPATRPVPRRAALRAPRALAGRRRRHDLARRAPRGGGRAVRVRDHPAVGDLALHRRRLPRQQGPRGPPAVHPGRAGLAAGPRAARPAGRGPRRDALRRRDVDAHGRRHRHRGAGHAAGRRVDVRRGVGAAPPGRRALGPGAGARAAGLLGAHPARGPPARADRRARARRRPPPRAGARPAAGPRAGAAGDGRAVGRGPGRGARGALGDRRLRRDRVPAPLAGPDRPQDRAAARRARHGQRPAARAAGGRRGDHALGLARRARRPAAGRVLACGDRPGRPERAVPGRLHPGGLGHPALRRLCRAPGDRPRARARRRPPAARPAGPRDRRPRRCPAARAPGDRGPGRGARRVGDGLPCPPAPRPADRPGAGAPGARAGRRHDRHRRALVGAGARGRRARDAPAGRPGRPGPGRLAPDDDDGQVVPHPAAVRPAVDRPHGARSRRAHRPDPERSAVRGPRVLQPRHRRGLRPARGPARPAPARALVHVPLPDLRRGRHRAGMRPGAQPVPHRRPGGGHHVPGRDPQRRRPADRADRDARARPRAPRARRAHPRVPAAVADLLADVARHRRHRPAARVQHHGLGQRLARGADRRRRDLPRRRGPARRRGRRGAPRDRGDGHDHGALPCARGLLAVHAAPGLDLDGRRAAAGGRRPGRRRAPDADPLSTMAAGWVFGYASLVTPRARPAHLQGHRRVWGVAMDNRIALAGYKVYEAPDGTRPAVDVAFLDLAPDPGTVIRGALLAVGDADLAALDGRERQYRRVEVTAAIDPAPGGPVWTYVGRPESRERVARGRAGAGAVVVQRAYAELVDHAFTALGPRELAGYRATTEAPPFPVLELARVDLPA</sequence>
<feature type="compositionally biased region" description="Basic and acidic residues" evidence="1">
    <location>
        <begin position="630"/>
        <end position="641"/>
    </location>
</feature>
<feature type="region of interest" description="Disordered" evidence="1">
    <location>
        <begin position="588"/>
        <end position="641"/>
    </location>
</feature>
<feature type="compositionally biased region" description="Basic residues" evidence="1">
    <location>
        <begin position="588"/>
        <end position="597"/>
    </location>
</feature>
<dbReference type="KEGG" id="bsol:FSW04_21600"/>
<keyword evidence="4" id="KW-1185">Reference proteome</keyword>
<evidence type="ECO:0000256" key="1">
    <source>
        <dbReference type="SAM" id="MobiDB-lite"/>
    </source>
</evidence>
<dbReference type="SUPFAM" id="SSF110857">
    <property type="entry name" value="Gamma-glutamyl cyclotransferase-like"/>
    <property type="match status" value="1"/>
</dbReference>
<accession>A0A5B8UD77</accession>
<feature type="compositionally biased region" description="Basic residues" evidence="1">
    <location>
        <begin position="41"/>
        <end position="54"/>
    </location>
</feature>
<evidence type="ECO:0000259" key="2">
    <source>
        <dbReference type="Pfam" id="PF06094"/>
    </source>
</evidence>
<dbReference type="CDD" id="cd06661">
    <property type="entry name" value="GGCT_like"/>
    <property type="match status" value="1"/>
</dbReference>
<dbReference type="OrthoDB" id="3396941at2"/>
<feature type="compositionally biased region" description="Basic and acidic residues" evidence="1">
    <location>
        <begin position="539"/>
        <end position="558"/>
    </location>
</feature>
<dbReference type="AlphaFoldDB" id="A0A5B8UD77"/>
<gene>
    <name evidence="3" type="ORF">FSW04_21600</name>
</gene>
<feature type="compositionally biased region" description="Low complexity" evidence="1">
    <location>
        <begin position="93"/>
        <end position="110"/>
    </location>
</feature>
<proteinExistence type="predicted"/>
<feature type="region of interest" description="Disordered" evidence="1">
    <location>
        <begin position="1"/>
        <end position="573"/>
    </location>
</feature>
<feature type="compositionally biased region" description="Low complexity" evidence="1">
    <location>
        <begin position="386"/>
        <end position="395"/>
    </location>
</feature>
<dbReference type="InterPro" id="IPR009288">
    <property type="entry name" value="AIG2-like_dom"/>
</dbReference>
<reference evidence="3 4" key="1">
    <citation type="journal article" date="2018" name="J. Microbiol.">
        <title>Baekduia soli gen. nov., sp. nov., a novel bacterium isolated from the soil of Baekdu Mountain and proposal of a novel family name, Baekduiaceae fam. nov.</title>
        <authorList>
            <person name="An D.S."/>
            <person name="Siddiqi M.Z."/>
            <person name="Kim K.H."/>
            <person name="Yu H.S."/>
            <person name="Im W.T."/>
        </authorList>
    </citation>
    <scope>NUCLEOTIDE SEQUENCE [LARGE SCALE GENOMIC DNA]</scope>
    <source>
        <strain evidence="3 4">BR7-21</strain>
    </source>
</reference>
<dbReference type="EMBL" id="CP042430">
    <property type="protein sequence ID" value="QEC50867.1"/>
    <property type="molecule type" value="Genomic_DNA"/>
</dbReference>
<feature type="compositionally biased region" description="Basic and acidic residues" evidence="1">
    <location>
        <begin position="112"/>
        <end position="125"/>
    </location>
</feature>
<feature type="compositionally biased region" description="Gly residues" evidence="1">
    <location>
        <begin position="209"/>
        <end position="225"/>
    </location>
</feature>
<evidence type="ECO:0000313" key="3">
    <source>
        <dbReference type="EMBL" id="QEC50867.1"/>
    </source>
</evidence>
<dbReference type="Proteomes" id="UP000321805">
    <property type="component" value="Chromosome"/>
</dbReference>
<dbReference type="Gene3D" id="3.10.490.10">
    <property type="entry name" value="Gamma-glutamyl cyclotransferase-like"/>
    <property type="match status" value="1"/>
</dbReference>
<feature type="compositionally biased region" description="Basic residues" evidence="1">
    <location>
        <begin position="559"/>
        <end position="570"/>
    </location>
</feature>
<feature type="compositionally biased region" description="Low complexity" evidence="1">
    <location>
        <begin position="16"/>
        <end position="27"/>
    </location>
</feature>
<feature type="compositionally biased region" description="Low complexity" evidence="1">
    <location>
        <begin position="442"/>
        <end position="451"/>
    </location>
</feature>
<feature type="compositionally biased region" description="Low complexity" evidence="1">
    <location>
        <begin position="147"/>
        <end position="180"/>
    </location>
</feature>
<organism evidence="3 4">
    <name type="scientific">Baekduia soli</name>
    <dbReference type="NCBI Taxonomy" id="496014"/>
    <lineage>
        <taxon>Bacteria</taxon>
        <taxon>Bacillati</taxon>
        <taxon>Actinomycetota</taxon>
        <taxon>Thermoleophilia</taxon>
        <taxon>Solirubrobacterales</taxon>
        <taxon>Baekduiaceae</taxon>
        <taxon>Baekduia</taxon>
    </lineage>
</organism>
<feature type="compositionally biased region" description="Low complexity" evidence="1">
    <location>
        <begin position="420"/>
        <end position="433"/>
    </location>
</feature>
<feature type="compositionally biased region" description="Low complexity" evidence="1">
    <location>
        <begin position="196"/>
        <end position="208"/>
    </location>
</feature>
<dbReference type="InterPro" id="IPR036568">
    <property type="entry name" value="GGCT-like_sf"/>
</dbReference>
<feature type="compositionally biased region" description="Low complexity" evidence="1">
    <location>
        <begin position="490"/>
        <end position="509"/>
    </location>
</feature>
<feature type="domain" description="Gamma-glutamylcyclotransferase AIG2-like" evidence="2">
    <location>
        <begin position="721"/>
        <end position="802"/>
    </location>
</feature>
<dbReference type="GO" id="GO:0016740">
    <property type="term" value="F:transferase activity"/>
    <property type="evidence" value="ECO:0007669"/>
    <property type="project" value="UniProtKB-KW"/>
</dbReference>
<name>A0A5B8UD77_9ACTN</name>
<keyword evidence="3" id="KW-0808">Transferase</keyword>
<dbReference type="Pfam" id="PF06094">
    <property type="entry name" value="GGACT"/>
    <property type="match status" value="1"/>
</dbReference>
<feature type="compositionally biased region" description="Basic residues" evidence="1">
    <location>
        <begin position="184"/>
        <end position="193"/>
    </location>
</feature>
<feature type="compositionally biased region" description="Basic and acidic residues" evidence="1">
    <location>
        <begin position="227"/>
        <end position="237"/>
    </location>
</feature>
<evidence type="ECO:0000313" key="4">
    <source>
        <dbReference type="Proteomes" id="UP000321805"/>
    </source>
</evidence>
<feature type="compositionally biased region" description="Basic residues" evidence="1">
    <location>
        <begin position="613"/>
        <end position="629"/>
    </location>
</feature>
<feature type="compositionally biased region" description="Basic residues" evidence="1">
    <location>
        <begin position="396"/>
        <end position="406"/>
    </location>
</feature>
<feature type="region of interest" description="Disordered" evidence="1">
    <location>
        <begin position="662"/>
        <end position="681"/>
    </location>
</feature>
<protein>
    <submittedName>
        <fullName evidence="3">Gamma-glutamylcyclotransferase</fullName>
    </submittedName>
</protein>